<dbReference type="PIRSF" id="PIRSF015617">
    <property type="entry name" value="Adensltrnsf_CobA"/>
    <property type="match status" value="1"/>
</dbReference>
<dbReference type="RefSeq" id="WP_159071874.1">
    <property type="nucleotide sequence ID" value="NZ_FUXM01000002.1"/>
</dbReference>
<dbReference type="GO" id="GO:0005524">
    <property type="term" value="F:ATP binding"/>
    <property type="evidence" value="ECO:0007669"/>
    <property type="project" value="InterPro"/>
</dbReference>
<accession>A0A1T4LU76</accession>
<name>A0A1T4LU76_9FIRM</name>
<dbReference type="InterPro" id="IPR003724">
    <property type="entry name" value="CblAdoTrfase_CobA"/>
</dbReference>
<organism evidence="1 2">
    <name type="scientific">Carboxydocella sporoproducens DSM 16521</name>
    <dbReference type="NCBI Taxonomy" id="1121270"/>
    <lineage>
        <taxon>Bacteria</taxon>
        <taxon>Bacillati</taxon>
        <taxon>Bacillota</taxon>
        <taxon>Clostridia</taxon>
        <taxon>Eubacteriales</taxon>
        <taxon>Clostridiales Family XVI. Incertae Sedis</taxon>
        <taxon>Carboxydocella</taxon>
    </lineage>
</organism>
<dbReference type="PANTHER" id="PTHR46638">
    <property type="entry name" value="CORRINOID ADENOSYLTRANSFERASE"/>
    <property type="match status" value="1"/>
</dbReference>
<keyword evidence="1" id="KW-0808">Transferase</keyword>
<evidence type="ECO:0000313" key="1">
    <source>
        <dbReference type="EMBL" id="SJZ58166.1"/>
    </source>
</evidence>
<dbReference type="EMBL" id="FUXM01000002">
    <property type="protein sequence ID" value="SJZ58166.1"/>
    <property type="molecule type" value="Genomic_DNA"/>
</dbReference>
<dbReference type="InterPro" id="IPR027417">
    <property type="entry name" value="P-loop_NTPase"/>
</dbReference>
<reference evidence="2" key="1">
    <citation type="submission" date="2017-02" db="EMBL/GenBank/DDBJ databases">
        <authorList>
            <person name="Varghese N."/>
            <person name="Submissions S."/>
        </authorList>
    </citation>
    <scope>NUCLEOTIDE SEQUENCE [LARGE SCALE GENOMIC DNA]</scope>
    <source>
        <strain evidence="2">DSM 16521</strain>
    </source>
</reference>
<gene>
    <name evidence="1" type="ORF">SAMN02745885_00304</name>
</gene>
<dbReference type="GO" id="GO:0009236">
    <property type="term" value="P:cobalamin biosynthetic process"/>
    <property type="evidence" value="ECO:0007669"/>
    <property type="project" value="InterPro"/>
</dbReference>
<evidence type="ECO:0000313" key="2">
    <source>
        <dbReference type="Proteomes" id="UP000189933"/>
    </source>
</evidence>
<proteinExistence type="predicted"/>
<dbReference type="Gene3D" id="3.40.50.300">
    <property type="entry name" value="P-loop containing nucleotide triphosphate hydrolases"/>
    <property type="match status" value="1"/>
</dbReference>
<dbReference type="Pfam" id="PF02572">
    <property type="entry name" value="CobA_CobO_BtuR"/>
    <property type="match status" value="1"/>
</dbReference>
<sequence length="176" mass="19424">MCNQRGIIWTITGDGKGKTTAAFGQALRALGHNQAVAIIQFLKGSNIYGEYRFLQQLANKQLLIKQVGLPTFVRKNIADQIDQDLVLRGWFLARSLIETSYNLVILDEINVALDYGLLAIEDVIKTLTTRPATVSIILTGRNAPQEILAISDTVSIITNGKHHYEQGLMAQAGIEF</sequence>
<dbReference type="SUPFAM" id="SSF52540">
    <property type="entry name" value="P-loop containing nucleoside triphosphate hydrolases"/>
    <property type="match status" value="1"/>
</dbReference>
<dbReference type="PANTHER" id="PTHR46638:SF1">
    <property type="entry name" value="CORRINOID ADENOSYLTRANSFERASE"/>
    <property type="match status" value="1"/>
</dbReference>
<dbReference type="CDD" id="cd00561">
    <property type="entry name" value="CobA_ACA"/>
    <property type="match status" value="1"/>
</dbReference>
<dbReference type="Proteomes" id="UP000189933">
    <property type="component" value="Unassembled WGS sequence"/>
</dbReference>
<dbReference type="GO" id="GO:0008817">
    <property type="term" value="F:corrinoid adenosyltransferase activity"/>
    <property type="evidence" value="ECO:0007669"/>
    <property type="project" value="InterPro"/>
</dbReference>
<dbReference type="AlphaFoldDB" id="A0A1T4LU76"/>
<protein>
    <submittedName>
        <fullName evidence="1">Cob(I)yrinic acid a,c-diamide adenosyltransferase</fullName>
    </submittedName>
</protein>
<keyword evidence="2" id="KW-1185">Reference proteome</keyword>
<dbReference type="OrthoDB" id="9810309at2"/>